<proteinExistence type="predicted"/>
<sequence length="118" mass="13212">MSCAVITDVVHRPSAFLALLGLLSLCQGVFYVVLSYIFMTYIPRDPLFILGLNATLIGITLIVIAKICFKDAGFGSHNKRRHILEETLLKKLGEASRRDIDDDQSFEVIQPTNTNKKE</sequence>
<evidence type="ECO:0000313" key="1">
    <source>
        <dbReference type="EMBL" id="EKC17366.1"/>
    </source>
</evidence>
<accession>K1Q7F7</accession>
<reference evidence="1" key="1">
    <citation type="journal article" date="2012" name="Nature">
        <title>The oyster genome reveals stress adaptation and complexity of shell formation.</title>
        <authorList>
            <person name="Zhang G."/>
            <person name="Fang X."/>
            <person name="Guo X."/>
            <person name="Li L."/>
            <person name="Luo R."/>
            <person name="Xu F."/>
            <person name="Yang P."/>
            <person name="Zhang L."/>
            <person name="Wang X."/>
            <person name="Qi H."/>
            <person name="Xiong Z."/>
            <person name="Que H."/>
            <person name="Xie Y."/>
            <person name="Holland P.W."/>
            <person name="Paps J."/>
            <person name="Zhu Y."/>
            <person name="Wu F."/>
            <person name="Chen Y."/>
            <person name="Wang J."/>
            <person name="Peng C."/>
            <person name="Meng J."/>
            <person name="Yang L."/>
            <person name="Liu J."/>
            <person name="Wen B."/>
            <person name="Zhang N."/>
            <person name="Huang Z."/>
            <person name="Zhu Q."/>
            <person name="Feng Y."/>
            <person name="Mount A."/>
            <person name="Hedgecock D."/>
            <person name="Xu Z."/>
            <person name="Liu Y."/>
            <person name="Domazet-Loso T."/>
            <person name="Du Y."/>
            <person name="Sun X."/>
            <person name="Zhang S."/>
            <person name="Liu B."/>
            <person name="Cheng P."/>
            <person name="Jiang X."/>
            <person name="Li J."/>
            <person name="Fan D."/>
            <person name="Wang W."/>
            <person name="Fu W."/>
            <person name="Wang T."/>
            <person name="Wang B."/>
            <person name="Zhang J."/>
            <person name="Peng Z."/>
            <person name="Li Y."/>
            <person name="Li N."/>
            <person name="Wang J."/>
            <person name="Chen M."/>
            <person name="He Y."/>
            <person name="Tan F."/>
            <person name="Song X."/>
            <person name="Zheng Q."/>
            <person name="Huang R."/>
            <person name="Yang H."/>
            <person name="Du X."/>
            <person name="Chen L."/>
            <person name="Yang M."/>
            <person name="Gaffney P.M."/>
            <person name="Wang S."/>
            <person name="Luo L."/>
            <person name="She Z."/>
            <person name="Ming Y."/>
            <person name="Huang W."/>
            <person name="Zhang S."/>
            <person name="Huang B."/>
            <person name="Zhang Y."/>
            <person name="Qu T."/>
            <person name="Ni P."/>
            <person name="Miao G."/>
            <person name="Wang J."/>
            <person name="Wang Q."/>
            <person name="Steinberg C.E."/>
            <person name="Wang H."/>
            <person name="Li N."/>
            <person name="Qian L."/>
            <person name="Zhang G."/>
            <person name="Li Y."/>
            <person name="Yang H."/>
            <person name="Liu X."/>
            <person name="Wang J."/>
            <person name="Yin Y."/>
            <person name="Wang J."/>
        </authorList>
    </citation>
    <scope>NUCLEOTIDE SEQUENCE [LARGE SCALE GENOMIC DNA]</scope>
    <source>
        <strain evidence="1">05x7-T-G4-1.051#20</strain>
    </source>
</reference>
<gene>
    <name evidence="1" type="ORF">CGI_10001000</name>
</gene>
<name>K1Q7F7_MAGGI</name>
<dbReference type="EMBL" id="JH823036">
    <property type="protein sequence ID" value="EKC17366.1"/>
    <property type="molecule type" value="Genomic_DNA"/>
</dbReference>
<protein>
    <submittedName>
        <fullName evidence="1">Uncharacterized protein</fullName>
    </submittedName>
</protein>
<dbReference type="HOGENOM" id="CLU_2075390_0_0_1"/>
<organism evidence="1">
    <name type="scientific">Magallana gigas</name>
    <name type="common">Pacific oyster</name>
    <name type="synonym">Crassostrea gigas</name>
    <dbReference type="NCBI Taxonomy" id="29159"/>
    <lineage>
        <taxon>Eukaryota</taxon>
        <taxon>Metazoa</taxon>
        <taxon>Spiralia</taxon>
        <taxon>Lophotrochozoa</taxon>
        <taxon>Mollusca</taxon>
        <taxon>Bivalvia</taxon>
        <taxon>Autobranchia</taxon>
        <taxon>Pteriomorphia</taxon>
        <taxon>Ostreida</taxon>
        <taxon>Ostreoidea</taxon>
        <taxon>Ostreidae</taxon>
        <taxon>Magallana</taxon>
    </lineage>
</organism>
<dbReference type="InParanoid" id="K1Q7F7"/>
<dbReference type="AlphaFoldDB" id="K1Q7F7"/>